<protein>
    <recommendedName>
        <fullName evidence="3">Recombination protein O</fullName>
    </recommendedName>
</protein>
<accession>A0A4Q1CC03</accession>
<dbReference type="RefSeq" id="WP_129047839.1">
    <property type="nucleotide sequence ID" value="NZ_SDHX01000001.1"/>
</dbReference>
<evidence type="ECO:0008006" key="3">
    <source>
        <dbReference type="Google" id="ProtNLM"/>
    </source>
</evidence>
<sequence length="204" mass="22742">MPGQQLQTAGFILARQPSGSDTFEQLTAFSAEHGVLHLLRRLKQSKTSATPLDLFDEAELWLESPSQGRTWFIKEHRHLQRHEGIGRSYDALKTAAAVGSLLSRNPVPDESRPAVTDLLRTSLSALAAGGRPDLVWLKTLYCLLRDEGYPVKQQWWPQLAESDRDTAAHLLNQPLAAQTAGTADVARIVRRLEDWVAAETEIRL</sequence>
<organism evidence="1 2">
    <name type="scientific">Oleiharenicola lentus</name>
    <dbReference type="NCBI Taxonomy" id="2508720"/>
    <lineage>
        <taxon>Bacteria</taxon>
        <taxon>Pseudomonadati</taxon>
        <taxon>Verrucomicrobiota</taxon>
        <taxon>Opitutia</taxon>
        <taxon>Opitutales</taxon>
        <taxon>Opitutaceae</taxon>
        <taxon>Oleiharenicola</taxon>
    </lineage>
</organism>
<dbReference type="EMBL" id="SDHX01000001">
    <property type="protein sequence ID" value="RXK56471.1"/>
    <property type="molecule type" value="Genomic_DNA"/>
</dbReference>
<keyword evidence="2" id="KW-1185">Reference proteome</keyword>
<gene>
    <name evidence="1" type="ORF">ESB00_11565</name>
</gene>
<evidence type="ECO:0000313" key="2">
    <source>
        <dbReference type="Proteomes" id="UP000290218"/>
    </source>
</evidence>
<dbReference type="Proteomes" id="UP000290218">
    <property type="component" value="Unassembled WGS sequence"/>
</dbReference>
<reference evidence="1 2" key="1">
    <citation type="submission" date="2019-01" db="EMBL/GenBank/DDBJ databases">
        <title>Lacunisphaera sp. strain TWA-58.</title>
        <authorList>
            <person name="Chen W.-M."/>
        </authorList>
    </citation>
    <scope>NUCLEOTIDE SEQUENCE [LARGE SCALE GENOMIC DNA]</scope>
    <source>
        <strain evidence="1 2">TWA-58</strain>
    </source>
</reference>
<proteinExistence type="predicted"/>
<comment type="caution">
    <text evidence="1">The sequence shown here is derived from an EMBL/GenBank/DDBJ whole genome shotgun (WGS) entry which is preliminary data.</text>
</comment>
<evidence type="ECO:0000313" key="1">
    <source>
        <dbReference type="EMBL" id="RXK56471.1"/>
    </source>
</evidence>
<dbReference type="OrthoDB" id="190348at2"/>
<dbReference type="AlphaFoldDB" id="A0A4Q1CC03"/>
<name>A0A4Q1CC03_9BACT</name>